<dbReference type="Proteomes" id="UP000499080">
    <property type="component" value="Unassembled WGS sequence"/>
</dbReference>
<organism evidence="4 5">
    <name type="scientific">Araneus ventricosus</name>
    <name type="common">Orbweaver spider</name>
    <name type="synonym">Epeira ventricosa</name>
    <dbReference type="NCBI Taxonomy" id="182803"/>
    <lineage>
        <taxon>Eukaryota</taxon>
        <taxon>Metazoa</taxon>
        <taxon>Ecdysozoa</taxon>
        <taxon>Arthropoda</taxon>
        <taxon>Chelicerata</taxon>
        <taxon>Arachnida</taxon>
        <taxon>Araneae</taxon>
        <taxon>Araneomorphae</taxon>
        <taxon>Entelegynae</taxon>
        <taxon>Araneoidea</taxon>
        <taxon>Araneidae</taxon>
        <taxon>Araneus</taxon>
    </lineage>
</organism>
<dbReference type="AlphaFoldDB" id="A0A4Y2X9T3"/>
<dbReference type="EMBL" id="BGPR01073388">
    <property type="protein sequence ID" value="GBO45976.1"/>
    <property type="molecule type" value="Genomic_DNA"/>
</dbReference>
<evidence type="ECO:0000313" key="4">
    <source>
        <dbReference type="EMBL" id="GBO45978.1"/>
    </source>
</evidence>
<evidence type="ECO:0000313" key="3">
    <source>
        <dbReference type="EMBL" id="GBO45977.1"/>
    </source>
</evidence>
<keyword evidence="5" id="KW-1185">Reference proteome</keyword>
<reference evidence="4 5" key="1">
    <citation type="journal article" date="2019" name="Sci. Rep.">
        <title>Orb-weaving spider Araneus ventricosus genome elucidates the spidroin gene catalogue.</title>
        <authorList>
            <person name="Kono N."/>
            <person name="Nakamura H."/>
            <person name="Ohtoshi R."/>
            <person name="Moran D.A.P."/>
            <person name="Shinohara A."/>
            <person name="Yoshida Y."/>
            <person name="Fujiwara M."/>
            <person name="Mori M."/>
            <person name="Tomita M."/>
            <person name="Arakawa K."/>
        </authorList>
    </citation>
    <scope>NUCLEOTIDE SEQUENCE [LARGE SCALE GENOMIC DNA]</scope>
</reference>
<dbReference type="EMBL" id="BGPR01073391">
    <property type="protein sequence ID" value="GBO45978.1"/>
    <property type="molecule type" value="Genomic_DNA"/>
</dbReference>
<name>A0A4Y2X9T3_ARAVE</name>
<evidence type="ECO:0000313" key="2">
    <source>
        <dbReference type="EMBL" id="GBO45976.1"/>
    </source>
</evidence>
<proteinExistence type="predicted"/>
<dbReference type="EMBL" id="BGPR01073373">
    <property type="protein sequence ID" value="GBO45967.1"/>
    <property type="molecule type" value="Genomic_DNA"/>
</dbReference>
<sequence>MPIFSNSTSARLLAPEFHFKLSETNFLLWFCMFADTWLETHQRAARKEWTKSLSIGEEMTEATSCSPPSSVLLTILIIDLVFKFLQSKTILVTGDVDISLDDSINLH</sequence>
<comment type="caution">
    <text evidence="4">The sequence shown here is derived from an EMBL/GenBank/DDBJ whole genome shotgun (WGS) entry which is preliminary data.</text>
</comment>
<protein>
    <submittedName>
        <fullName evidence="4">Uncharacterized protein</fullName>
    </submittedName>
</protein>
<gene>
    <name evidence="1" type="ORF">AVEN_126695_1</name>
    <name evidence="3" type="ORF">AVEN_167032_1</name>
    <name evidence="4" type="ORF">AVEN_175515_1</name>
    <name evidence="2" type="ORF">AVEN_60767_1</name>
</gene>
<evidence type="ECO:0000313" key="1">
    <source>
        <dbReference type="EMBL" id="GBO45967.1"/>
    </source>
</evidence>
<evidence type="ECO:0000313" key="5">
    <source>
        <dbReference type="Proteomes" id="UP000499080"/>
    </source>
</evidence>
<dbReference type="EMBL" id="BGPR01073390">
    <property type="protein sequence ID" value="GBO45977.1"/>
    <property type="molecule type" value="Genomic_DNA"/>
</dbReference>
<accession>A0A4Y2X9T3</accession>